<reference evidence="2 3" key="1">
    <citation type="submission" date="2018-09" db="EMBL/GenBank/DDBJ databases">
        <title>Murine metabolic-syndrome-specific gut microbial biobank.</title>
        <authorList>
            <person name="Liu C."/>
        </authorList>
    </citation>
    <scope>NUCLEOTIDE SEQUENCE [LARGE SCALE GENOMIC DNA]</scope>
    <source>
        <strain evidence="2 3">0.1xD8-82</strain>
    </source>
</reference>
<dbReference type="OrthoDB" id="384721at2"/>
<dbReference type="Pfam" id="PF03009">
    <property type="entry name" value="GDPD"/>
    <property type="match status" value="1"/>
</dbReference>
<comment type="caution">
    <text evidence="2">The sequence shown here is derived from an EMBL/GenBank/DDBJ whole genome shotgun (WGS) entry which is preliminary data.</text>
</comment>
<feature type="domain" description="GP-PDE" evidence="1">
    <location>
        <begin position="1"/>
        <end position="252"/>
    </location>
</feature>
<dbReference type="Proteomes" id="UP000280696">
    <property type="component" value="Unassembled WGS sequence"/>
</dbReference>
<dbReference type="Gene3D" id="3.20.20.190">
    <property type="entry name" value="Phosphatidylinositol (PI) phosphodiesterase"/>
    <property type="match status" value="1"/>
</dbReference>
<dbReference type="InterPro" id="IPR030395">
    <property type="entry name" value="GP_PDE_dom"/>
</dbReference>
<accession>A0A3A9ANY5</accession>
<dbReference type="EMBL" id="RAYQ01000003">
    <property type="protein sequence ID" value="RKI93240.1"/>
    <property type="molecule type" value="Genomic_DNA"/>
</dbReference>
<sequence length="258" mass="29063">MKIWAHRGCSYACPENTLQAFKAACQYPITGIELDIQLTKDRKMVVIHDEKVDRTTDGTGQVCDFTLEELKNLKIAVPTSGPGESAYTQIPTIEEVFELVKPYCLKNGVLINIELKNSQVRYEGMEDMILETVSRWGLENYIVYSSFNPQSVRLLKEKNPSVKTGILATPLSECLSFAEKYPVDALHPNIKKIDVEDLRSKTNLPVRAWNTSGFEPFYPDTGAVEIQNLEELVKAGVTDIFTNVPERYLQKSHETAAN</sequence>
<dbReference type="InterPro" id="IPR017946">
    <property type="entry name" value="PLC-like_Pdiesterase_TIM-brl"/>
</dbReference>
<evidence type="ECO:0000313" key="3">
    <source>
        <dbReference type="Proteomes" id="UP000280696"/>
    </source>
</evidence>
<evidence type="ECO:0000259" key="1">
    <source>
        <dbReference type="PROSITE" id="PS51704"/>
    </source>
</evidence>
<gene>
    <name evidence="2" type="ORF">D7V94_04515</name>
</gene>
<dbReference type="RefSeq" id="WP_120467196.1">
    <property type="nucleotide sequence ID" value="NZ_CATJBT010000150.1"/>
</dbReference>
<organism evidence="2 3">
    <name type="scientific">Parablautia intestinalis</name>
    <dbReference type="NCBI Taxonomy" id="2320100"/>
    <lineage>
        <taxon>Bacteria</taxon>
        <taxon>Bacillati</taxon>
        <taxon>Bacillota</taxon>
        <taxon>Clostridia</taxon>
        <taxon>Lachnospirales</taxon>
        <taxon>Lachnospiraceae</taxon>
        <taxon>Parablautia</taxon>
    </lineage>
</organism>
<dbReference type="GO" id="GO:0006629">
    <property type="term" value="P:lipid metabolic process"/>
    <property type="evidence" value="ECO:0007669"/>
    <property type="project" value="InterPro"/>
</dbReference>
<evidence type="ECO:0000313" key="2">
    <source>
        <dbReference type="EMBL" id="RKI93240.1"/>
    </source>
</evidence>
<protein>
    <recommendedName>
        <fullName evidence="1">GP-PDE domain-containing protein</fullName>
    </recommendedName>
</protein>
<proteinExistence type="predicted"/>
<name>A0A3A9ANY5_9FIRM</name>
<keyword evidence="3" id="KW-1185">Reference proteome</keyword>
<dbReference type="PANTHER" id="PTHR46211:SF1">
    <property type="entry name" value="GLYCEROPHOSPHODIESTER PHOSPHODIESTERASE, CYTOPLASMIC"/>
    <property type="match status" value="1"/>
</dbReference>
<dbReference type="SUPFAM" id="SSF51695">
    <property type="entry name" value="PLC-like phosphodiesterases"/>
    <property type="match status" value="1"/>
</dbReference>
<dbReference type="PANTHER" id="PTHR46211">
    <property type="entry name" value="GLYCEROPHOSPHORYL DIESTER PHOSPHODIESTERASE"/>
    <property type="match status" value="1"/>
</dbReference>
<dbReference type="AlphaFoldDB" id="A0A3A9ANY5"/>
<dbReference type="PROSITE" id="PS51704">
    <property type="entry name" value="GP_PDE"/>
    <property type="match status" value="1"/>
</dbReference>
<dbReference type="GO" id="GO:0008081">
    <property type="term" value="F:phosphoric diester hydrolase activity"/>
    <property type="evidence" value="ECO:0007669"/>
    <property type="project" value="InterPro"/>
</dbReference>